<organism evidence="2 3">
    <name type="scientific">Photorhabdus kayaii</name>
    <dbReference type="NCBI Taxonomy" id="230088"/>
    <lineage>
        <taxon>Bacteria</taxon>
        <taxon>Pseudomonadati</taxon>
        <taxon>Pseudomonadota</taxon>
        <taxon>Gammaproteobacteria</taxon>
        <taxon>Enterobacterales</taxon>
        <taxon>Morganellaceae</taxon>
        <taxon>Photorhabdus</taxon>
    </lineage>
</organism>
<sequence>MPLSCRRSFLTYRSCPVLPARASRYQQQRNNSTRRTIRFEDDLLEQIEEIADKGNFSSWVKDACREKLLTLGIKPKI</sequence>
<dbReference type="Proteomes" id="UP000470051">
    <property type="component" value="Unassembled WGS sequence"/>
</dbReference>
<dbReference type="CDD" id="cd22231">
    <property type="entry name" value="RHH_NikR_HicB-like"/>
    <property type="match status" value="1"/>
</dbReference>
<dbReference type="EMBL" id="WSFE01000053">
    <property type="protein sequence ID" value="NDL27799.1"/>
    <property type="molecule type" value="Genomic_DNA"/>
</dbReference>
<reference evidence="2 3" key="1">
    <citation type="submission" date="2019-12" db="EMBL/GenBank/DDBJ databases">
        <title>Engineering Photorhabdus to improve their lethality against agricultural pests.</title>
        <authorList>
            <person name="Machado R.A.R."/>
        </authorList>
    </citation>
    <scope>NUCLEOTIDE SEQUENCE [LARGE SCALE GENOMIC DNA]</scope>
    <source>
        <strain evidence="2 3">M-HU2</strain>
    </source>
</reference>
<dbReference type="Pfam" id="PF13132">
    <property type="entry name" value="DUF3950"/>
    <property type="match status" value="1"/>
</dbReference>
<dbReference type="InterPro" id="IPR025030">
    <property type="entry name" value="DUF3950"/>
</dbReference>
<evidence type="ECO:0000259" key="1">
    <source>
        <dbReference type="Pfam" id="PF13132"/>
    </source>
</evidence>
<proteinExistence type="predicted"/>
<feature type="domain" description="DUF3950" evidence="1">
    <location>
        <begin position="43"/>
        <end position="68"/>
    </location>
</feature>
<evidence type="ECO:0000313" key="2">
    <source>
        <dbReference type="EMBL" id="NDL27799.1"/>
    </source>
</evidence>
<dbReference type="NCBIfam" id="NF041551">
    <property type="entry name" value="YlcI_YnfO_N"/>
    <property type="match status" value="1"/>
</dbReference>
<gene>
    <name evidence="2" type="ORF">GPY42_22550</name>
</gene>
<protein>
    <submittedName>
        <fullName evidence="2">DUF3950 domain-containing protein</fullName>
    </submittedName>
</protein>
<evidence type="ECO:0000313" key="3">
    <source>
        <dbReference type="Proteomes" id="UP000470051"/>
    </source>
</evidence>
<accession>A0ABX0B7L5</accession>
<keyword evidence="3" id="KW-1185">Reference proteome</keyword>
<name>A0ABX0B7L5_9GAMM</name>
<comment type="caution">
    <text evidence="2">The sequence shown here is derived from an EMBL/GenBank/DDBJ whole genome shotgun (WGS) entry which is preliminary data.</text>
</comment>